<gene>
    <name evidence="2" type="ORF">PNOK_0100700</name>
</gene>
<feature type="compositionally biased region" description="Basic residues" evidence="1">
    <location>
        <begin position="281"/>
        <end position="292"/>
    </location>
</feature>
<feature type="compositionally biased region" description="Basic and acidic residues" evidence="1">
    <location>
        <begin position="293"/>
        <end position="303"/>
    </location>
</feature>
<evidence type="ECO:0000313" key="3">
    <source>
        <dbReference type="Proteomes" id="UP000217199"/>
    </source>
</evidence>
<sequence length="460" mass="53318">MQYFNNLVSHIIPHGRLEVQDTNNTSKYNSNQDISMKERDYALKTPSAAEHRDNLEHDHDQLQGGPYCGLTPTTKHKDSPDSFQTTIYPLPIQNENKHTVYQHPGDSDNNDAGELLHSTLSDEESEEVNSYSRLYPKRKTVRLSRLQRAEIRVRYQAGIASTLLQSHYFCSKSVIKRCLKNDYQCIDNLDSDMDYMSDRDDCFALPVDRKRERRDRGKSTLSRHQRAEIRFLYKSSGHTTLQLAERYACSTTTVNRIINNSGNSRDNTKSDSEYLDGMKALPKRKKRKRRRTNLKESEGDHVSQRQSLKRFIKIKEEREQDKPLAYETHIALKPKEKYVLSRAQRAEVRALRRQGIPQKTLSRQFKCSLSTIYCAARNHMHLERYKDGFDNVESDEEYLPESLKKKDWVKIDVKSETPPEDCLVEGDIFEKPVAKSKAVIPTPLSVVLSQTNSRKASTRK</sequence>
<dbReference type="Proteomes" id="UP000217199">
    <property type="component" value="Unassembled WGS sequence"/>
</dbReference>
<evidence type="ECO:0000256" key="1">
    <source>
        <dbReference type="SAM" id="MobiDB-lite"/>
    </source>
</evidence>
<dbReference type="AlphaFoldDB" id="A0A286UWF6"/>
<name>A0A286UWF6_9AGAM</name>
<keyword evidence="3" id="KW-1185">Reference proteome</keyword>
<feature type="region of interest" description="Disordered" evidence="1">
    <location>
        <begin position="257"/>
        <end position="303"/>
    </location>
</feature>
<accession>A0A286UWF6</accession>
<evidence type="ECO:0008006" key="4">
    <source>
        <dbReference type="Google" id="ProtNLM"/>
    </source>
</evidence>
<comment type="caution">
    <text evidence="2">The sequence shown here is derived from an EMBL/GenBank/DDBJ whole genome shotgun (WGS) entry which is preliminary data.</text>
</comment>
<proteinExistence type="predicted"/>
<reference evidence="2 3" key="1">
    <citation type="journal article" date="2017" name="Mol. Ecol.">
        <title>Comparative and population genomic landscape of Phellinus noxius: A hypervariable fungus causing root rot in trees.</title>
        <authorList>
            <person name="Chung C.L."/>
            <person name="Lee T.J."/>
            <person name="Akiba M."/>
            <person name="Lee H.H."/>
            <person name="Kuo T.H."/>
            <person name="Liu D."/>
            <person name="Ke H.M."/>
            <person name="Yokoi T."/>
            <person name="Roa M.B."/>
            <person name="Lu M.J."/>
            <person name="Chang Y.Y."/>
            <person name="Ann P.J."/>
            <person name="Tsai J.N."/>
            <person name="Chen C.Y."/>
            <person name="Tzean S.S."/>
            <person name="Ota Y."/>
            <person name="Hattori T."/>
            <person name="Sahashi N."/>
            <person name="Liou R.F."/>
            <person name="Kikuchi T."/>
            <person name="Tsai I.J."/>
        </authorList>
    </citation>
    <scope>NUCLEOTIDE SEQUENCE [LARGE SCALE GENOMIC DNA]</scope>
    <source>
        <strain evidence="2 3">FFPRI411160</strain>
    </source>
</reference>
<organism evidence="2 3">
    <name type="scientific">Pyrrhoderma noxium</name>
    <dbReference type="NCBI Taxonomy" id="2282107"/>
    <lineage>
        <taxon>Eukaryota</taxon>
        <taxon>Fungi</taxon>
        <taxon>Dikarya</taxon>
        <taxon>Basidiomycota</taxon>
        <taxon>Agaricomycotina</taxon>
        <taxon>Agaricomycetes</taxon>
        <taxon>Hymenochaetales</taxon>
        <taxon>Hymenochaetaceae</taxon>
        <taxon>Pyrrhoderma</taxon>
    </lineage>
</organism>
<protein>
    <recommendedName>
        <fullName evidence="4">Homeodomain-like protein</fullName>
    </recommendedName>
</protein>
<dbReference type="InParanoid" id="A0A286UWF6"/>
<evidence type="ECO:0000313" key="2">
    <source>
        <dbReference type="EMBL" id="PAV23939.1"/>
    </source>
</evidence>
<dbReference type="EMBL" id="NBII01000001">
    <property type="protein sequence ID" value="PAV23939.1"/>
    <property type="molecule type" value="Genomic_DNA"/>
</dbReference>